<evidence type="ECO:0000313" key="3">
    <source>
        <dbReference type="EMBL" id="SFL65434.1"/>
    </source>
</evidence>
<evidence type="ECO:0000313" key="6">
    <source>
        <dbReference type="Proteomes" id="UP000199211"/>
    </source>
</evidence>
<name>W5YV56_9GAMM</name>
<dbReference type="GeneID" id="77257625"/>
<dbReference type="HOGENOM" id="CLU_127058_0_0_6"/>
<dbReference type="EMBL" id="CP020931">
    <property type="protein sequence ID" value="ARM85726.1"/>
    <property type="molecule type" value="Genomic_DNA"/>
</dbReference>
<keyword evidence="6" id="KW-1185">Reference proteome</keyword>
<dbReference type="AlphaFoldDB" id="W5YV56"/>
<dbReference type="RefSeq" id="WP_036202972.1">
    <property type="nucleotide sequence ID" value="NZ_CP020931.1"/>
</dbReference>
<dbReference type="Proteomes" id="UP000193100">
    <property type="component" value="Chromosome"/>
</dbReference>
<proteinExistence type="predicted"/>
<gene>
    <name evidence="1" type="ORF">AU15_03215</name>
    <name evidence="2" type="ORF">MARSALSMR5_03705</name>
    <name evidence="3" type="ORF">SAMN04487868_10635</name>
</gene>
<evidence type="ECO:0000313" key="5">
    <source>
        <dbReference type="Proteomes" id="UP000193100"/>
    </source>
</evidence>
<reference evidence="3 6" key="2">
    <citation type="submission" date="2016-10" db="EMBL/GenBank/DDBJ databases">
        <authorList>
            <person name="Varghese N."/>
            <person name="Submissions S."/>
        </authorList>
    </citation>
    <scope>NUCLEOTIDE SEQUENCE [LARGE SCALE GENOMIC DNA]</scope>
    <source>
        <strain evidence="3 6">DSM 26291</strain>
    </source>
</reference>
<evidence type="ECO:0000313" key="1">
    <source>
        <dbReference type="EMBL" id="AHI32986.1"/>
    </source>
</evidence>
<dbReference type="EMBL" id="CP007152">
    <property type="protein sequence ID" value="AHI32986.1"/>
    <property type="molecule type" value="Genomic_DNA"/>
</dbReference>
<reference evidence="2 5" key="3">
    <citation type="submission" date="2017-04" db="EMBL/GenBank/DDBJ databases">
        <title>Genome Sequence of Marinobacter salarius strain SMR5 Isolated from a culture of the Diatom Skeletonema marinoi.</title>
        <authorList>
            <person name="Topel M."/>
            <person name="Pinder M.I.M."/>
            <person name="Johansson O.N."/>
            <person name="Kourtchenko O."/>
            <person name="Godhe A."/>
            <person name="Clarke A.K."/>
        </authorList>
    </citation>
    <scope>NUCLEOTIDE SEQUENCE [LARGE SCALE GENOMIC DNA]</scope>
    <source>
        <strain evidence="2 5">SMR5</strain>
    </source>
</reference>
<organism evidence="1 4">
    <name type="scientific">Marinobacter salarius</name>
    <dbReference type="NCBI Taxonomy" id="1420917"/>
    <lineage>
        <taxon>Bacteria</taxon>
        <taxon>Pseudomonadati</taxon>
        <taxon>Pseudomonadota</taxon>
        <taxon>Gammaproteobacteria</taxon>
        <taxon>Pseudomonadales</taxon>
        <taxon>Marinobacteraceae</taxon>
        <taxon>Marinobacter</taxon>
    </lineage>
</organism>
<protein>
    <submittedName>
        <fullName evidence="1">Uncharacterized protein</fullName>
    </submittedName>
</protein>
<reference evidence="1 4" key="1">
    <citation type="journal article" date="2014" name="Genome Announc.">
        <title>Draft Genome Sequences of Marinobacter similis A3d10T and Marinobacter salarius R9SW1T.</title>
        <authorList>
            <person name="Ivanova E.P."/>
            <person name="Ng H.J."/>
            <person name="Webb H.K."/>
            <person name="Feng G."/>
            <person name="Oshima K."/>
            <person name="Hattori M."/>
            <person name="Ohkuma M."/>
            <person name="Sergeev A.F."/>
            <person name="Mikhailov V.V."/>
            <person name="Crawford R.J."/>
            <person name="Sawabe T."/>
        </authorList>
    </citation>
    <scope>NUCLEOTIDE SEQUENCE [LARGE SCALE GENOMIC DNA]</scope>
    <source>
        <strain evidence="4">A3d10 and R9SW1</strain>
        <strain evidence="1">R9SW1</strain>
    </source>
</reference>
<dbReference type="KEGG" id="msr:AU15_03215"/>
<dbReference type="Proteomes" id="UP000199211">
    <property type="component" value="Unassembled WGS sequence"/>
</dbReference>
<sequence length="176" mass="18838">MKHIEQIGARLAAPVLFGLVSLSASGLAGAHGALETEDVPDGIVKARIAHQPDIPGLSAIILDAPRPGILLRYQGEEPLTVLGTDGEAFIRFTRTEVTVNTESPSWKALPNQSAETSQTSWVTMSQSGAFGWLDSRLNVLHDSNSADGPKTWSIAVTTPKNGTERIEGQLTYMPIH</sequence>
<dbReference type="EMBL" id="FOTV01000006">
    <property type="protein sequence ID" value="SFL65434.1"/>
    <property type="molecule type" value="Genomic_DNA"/>
</dbReference>
<accession>W5YV56</accession>
<evidence type="ECO:0000313" key="2">
    <source>
        <dbReference type="EMBL" id="ARM85726.1"/>
    </source>
</evidence>
<dbReference type="Proteomes" id="UP000035081">
    <property type="component" value="Chromosome"/>
</dbReference>
<evidence type="ECO:0000313" key="4">
    <source>
        <dbReference type="Proteomes" id="UP000035081"/>
    </source>
</evidence>
<accession>A0A1I4JFW1</accession>